<evidence type="ECO:0000256" key="2">
    <source>
        <dbReference type="ARBA" id="ARBA00010044"/>
    </source>
</evidence>
<proteinExistence type="inferred from homology"/>
<evidence type="ECO:0000256" key="1">
    <source>
        <dbReference type="ARBA" id="ARBA00001947"/>
    </source>
</evidence>
<evidence type="ECO:0000256" key="8">
    <source>
        <dbReference type="ARBA" id="ARBA00023049"/>
    </source>
</evidence>
<evidence type="ECO:0000256" key="4">
    <source>
        <dbReference type="ARBA" id="ARBA00022670"/>
    </source>
</evidence>
<evidence type="ECO:0000313" key="11">
    <source>
        <dbReference type="EMBL" id="WIA09374.1"/>
    </source>
</evidence>
<feature type="compositionally biased region" description="Low complexity" evidence="9">
    <location>
        <begin position="74"/>
        <end position="99"/>
    </location>
</feature>
<dbReference type="Proteomes" id="UP001244341">
    <property type="component" value="Chromosome 1b"/>
</dbReference>
<protein>
    <recommendedName>
        <fullName evidence="10">AAA+ ATPase domain-containing protein</fullName>
    </recommendedName>
</protein>
<dbReference type="InterPro" id="IPR041569">
    <property type="entry name" value="AAA_lid_3"/>
</dbReference>
<dbReference type="SUPFAM" id="SSF52540">
    <property type="entry name" value="P-loop containing nucleoside triphosphate hydrolases"/>
    <property type="match status" value="1"/>
</dbReference>
<gene>
    <name evidence="11" type="ORF">OEZ85_008780</name>
</gene>
<feature type="compositionally biased region" description="Low complexity" evidence="9">
    <location>
        <begin position="138"/>
        <end position="157"/>
    </location>
</feature>
<dbReference type="Gene3D" id="1.10.8.60">
    <property type="match status" value="1"/>
</dbReference>
<reference evidence="11 12" key="1">
    <citation type="submission" date="2023-05" db="EMBL/GenBank/DDBJ databases">
        <title>A 100% complete, gapless, phased diploid assembly of the Scenedesmus obliquus UTEX 3031 genome.</title>
        <authorList>
            <person name="Biondi T.C."/>
            <person name="Hanschen E.R."/>
            <person name="Kwon T."/>
            <person name="Eng W."/>
            <person name="Kruse C.P.S."/>
            <person name="Koehler S.I."/>
            <person name="Kunde Y."/>
            <person name="Gleasner C.D."/>
            <person name="You Mak K.T."/>
            <person name="Polle J."/>
            <person name="Hovde B.T."/>
            <person name="Starkenburg S.R."/>
        </authorList>
    </citation>
    <scope>NUCLEOTIDE SEQUENCE [LARGE SCALE GENOMIC DNA]</scope>
    <source>
        <strain evidence="11 12">DOE0152z</strain>
    </source>
</reference>
<dbReference type="SUPFAM" id="SSF140990">
    <property type="entry name" value="FtsH protease domain-like"/>
    <property type="match status" value="1"/>
</dbReference>
<dbReference type="InterPro" id="IPR027417">
    <property type="entry name" value="P-loop_NTPase"/>
</dbReference>
<feature type="region of interest" description="Disordered" evidence="9">
    <location>
        <begin position="556"/>
        <end position="577"/>
    </location>
</feature>
<comment type="similarity">
    <text evidence="3">In the N-terminal section; belongs to the AAA ATPase family.</text>
</comment>
<accession>A0ABY8TJU6</accession>
<evidence type="ECO:0000256" key="9">
    <source>
        <dbReference type="SAM" id="MobiDB-lite"/>
    </source>
</evidence>
<dbReference type="Pfam" id="PF01434">
    <property type="entry name" value="Peptidase_M41"/>
    <property type="match status" value="1"/>
</dbReference>
<dbReference type="Pfam" id="PF17862">
    <property type="entry name" value="AAA_lid_3"/>
    <property type="match status" value="1"/>
</dbReference>
<evidence type="ECO:0000259" key="10">
    <source>
        <dbReference type="SMART" id="SM00382"/>
    </source>
</evidence>
<dbReference type="InterPro" id="IPR003593">
    <property type="entry name" value="AAA+_ATPase"/>
</dbReference>
<dbReference type="EMBL" id="CP126208">
    <property type="protein sequence ID" value="WIA09374.1"/>
    <property type="molecule type" value="Genomic_DNA"/>
</dbReference>
<keyword evidence="4" id="KW-0645">Protease</keyword>
<dbReference type="PROSITE" id="PS00674">
    <property type="entry name" value="AAA"/>
    <property type="match status" value="1"/>
</dbReference>
<dbReference type="InterPro" id="IPR003960">
    <property type="entry name" value="ATPase_AAA_CS"/>
</dbReference>
<dbReference type="InterPro" id="IPR003959">
    <property type="entry name" value="ATPase_AAA_core"/>
</dbReference>
<dbReference type="InterPro" id="IPR000642">
    <property type="entry name" value="Peptidase_M41"/>
</dbReference>
<feature type="compositionally biased region" description="Gly residues" evidence="9">
    <location>
        <begin position="563"/>
        <end position="574"/>
    </location>
</feature>
<evidence type="ECO:0000256" key="7">
    <source>
        <dbReference type="ARBA" id="ARBA00022833"/>
    </source>
</evidence>
<evidence type="ECO:0000256" key="3">
    <source>
        <dbReference type="ARBA" id="ARBA00010550"/>
    </source>
</evidence>
<evidence type="ECO:0000256" key="5">
    <source>
        <dbReference type="ARBA" id="ARBA00022723"/>
    </source>
</evidence>
<dbReference type="CDD" id="cd19501">
    <property type="entry name" value="RecA-like_FtsH"/>
    <property type="match status" value="1"/>
</dbReference>
<sequence length="1107" mass="120150">MSQLLPRANAGPPVGQPRSAAAAAAAAWPRGGLRPLVQRSVLQRPVTNVSPASSSRSKSKAGIADPALSRRGPAAAAATTSSEAETATASESASDIPAAAPAPPPPAAAAVQAPSQAAAAAAAVLVDAREQATSESEQQPSGEQYSRQQQQQQQLGQAVPSIGSALFKGTLDAAFGEEPAHARQQYAALEPLPHKNFGNLRGGQYPFLYDPVYGLPIVHDVAKYGEVLRDIRTGLVQELLWFFEPNHPDSFAGDGRCLVRYKDGRVRQSVVPLQDFRVPYAMQAHGVKATKVPLEPRYVAEYAAFDEPPSKNPLDGPIQRQMAYHEVNVRHSRRGPRIGPSFEEELLSLPTEEREAFLLQQQDDIDRVVGNLERAGSEEWDWYTGKTARPSEAREGQQRMEQPEAKKSWSDKIIVSQDMQVLIYKWVPIVGPILGSAFVIGLYIAARLLRGDLTDRMKMMDEGEEKRRRTALKEARIAFLEEEIPALVARKTDMAVIKRKLAEVNKKLGEKFEISDTELASTVEACSSLLAEGQDLDTGEGATQAAERILAEEDAAASRAAAEGGGEGGGGEGAASGADALMEMGKLNTARIRKAVDPKILDVKKRVRAARRSLKRESKVVLSDEIIFFDDVAGNEQAKVELMEVVDFFRKPEKFRASGARPPKGVLLVGPPGNGKTLMARAVAGESGVAFISSSASEFIEMYMGLGAARVRDLFNTARKLSPCIIFIDELDAVGRARRSGSQGGNDERDNTVNQLLTELDGFSAETQGIVVMGATNRKDVLDPALTRPGRFDRSIEVRRPDYQGRLEGIKVHLREKPIAADIDYGALAALTGGMSGAQLAGVCNTACFLASRAGRTEVAQADLVAAVEQTKYGKTYEASKFVSPGRKQRFAVVEAGFCVAAALLPALEPIEYVTILPSIKSPVGRTVLKPNVGRYTTGVWTRQYLQQQLRMVLAGRAAEELVYGIDEMSSLHQHRIMQARQIVHKMLQAGFSTHPDFEHIRGLGSAYQDPSMEPNRFTSFITVTDHNQSRSEWVDVDMEMEAMLNGAYAEVKELLSRNRGALDALAAALLAKESMQGGDVYAVLEGHLSSSDKQQREEALESMAFM</sequence>
<dbReference type="Pfam" id="PF00004">
    <property type="entry name" value="AAA"/>
    <property type="match status" value="1"/>
</dbReference>
<evidence type="ECO:0000256" key="6">
    <source>
        <dbReference type="ARBA" id="ARBA00022801"/>
    </source>
</evidence>
<dbReference type="SMART" id="SM00382">
    <property type="entry name" value="AAA"/>
    <property type="match status" value="1"/>
</dbReference>
<dbReference type="PANTHER" id="PTHR23076:SF97">
    <property type="entry name" value="ATP-DEPENDENT ZINC METALLOPROTEASE YME1L1"/>
    <property type="match status" value="1"/>
</dbReference>
<organism evidence="11 12">
    <name type="scientific">Tetradesmus obliquus</name>
    <name type="common">Green alga</name>
    <name type="synonym">Acutodesmus obliquus</name>
    <dbReference type="NCBI Taxonomy" id="3088"/>
    <lineage>
        <taxon>Eukaryota</taxon>
        <taxon>Viridiplantae</taxon>
        <taxon>Chlorophyta</taxon>
        <taxon>core chlorophytes</taxon>
        <taxon>Chlorophyceae</taxon>
        <taxon>CS clade</taxon>
        <taxon>Sphaeropleales</taxon>
        <taxon>Scenedesmaceae</taxon>
        <taxon>Tetradesmus</taxon>
    </lineage>
</organism>
<dbReference type="Gene3D" id="1.20.58.760">
    <property type="entry name" value="Peptidase M41"/>
    <property type="match status" value="1"/>
</dbReference>
<keyword evidence="7" id="KW-0862">Zinc</keyword>
<dbReference type="InterPro" id="IPR037219">
    <property type="entry name" value="Peptidase_M41-like"/>
</dbReference>
<keyword evidence="12" id="KW-1185">Reference proteome</keyword>
<name>A0ABY8TJU6_TETOB</name>
<comment type="similarity">
    <text evidence="2">In the C-terminal section; belongs to the peptidase M41 family.</text>
</comment>
<keyword evidence="6" id="KW-0378">Hydrolase</keyword>
<keyword evidence="8" id="KW-0482">Metalloprotease</keyword>
<dbReference type="Gene3D" id="3.40.50.300">
    <property type="entry name" value="P-loop containing nucleotide triphosphate hydrolases"/>
    <property type="match status" value="1"/>
</dbReference>
<feature type="region of interest" description="Disordered" evidence="9">
    <location>
        <begin position="128"/>
        <end position="158"/>
    </location>
</feature>
<feature type="region of interest" description="Disordered" evidence="9">
    <location>
        <begin position="1"/>
        <end position="113"/>
    </location>
</feature>
<feature type="domain" description="AAA+ ATPase" evidence="10">
    <location>
        <begin position="662"/>
        <end position="802"/>
    </location>
</feature>
<evidence type="ECO:0000313" key="12">
    <source>
        <dbReference type="Proteomes" id="UP001244341"/>
    </source>
</evidence>
<keyword evidence="5" id="KW-0479">Metal-binding</keyword>
<dbReference type="PANTHER" id="PTHR23076">
    <property type="entry name" value="METALLOPROTEASE M41 FTSH"/>
    <property type="match status" value="1"/>
</dbReference>
<comment type="cofactor">
    <cofactor evidence="1">
        <name>Zn(2+)</name>
        <dbReference type="ChEBI" id="CHEBI:29105"/>
    </cofactor>
</comment>